<sequence>MTKDEFLKSIGTTEEKLKMEKKEVVKFDDGDPECLGWEVRYIDEKQSIEIALGCKCSTSNSLHDKL</sequence>
<dbReference type="EMBL" id="QUAJ01000052">
    <property type="protein sequence ID" value="REI39308.1"/>
    <property type="molecule type" value="Genomic_DNA"/>
</dbReference>
<reference evidence="1 2" key="1">
    <citation type="submission" date="2018-08" db="EMBL/GenBank/DDBJ databases">
        <title>Draft genome sequence of Psychrilyobacter sp. strain SD5 isolated from Black Sea water.</title>
        <authorList>
            <person name="Yadav S."/>
            <person name="Villanueva L."/>
            <person name="Damste J.S.S."/>
        </authorList>
    </citation>
    <scope>NUCLEOTIDE SEQUENCE [LARGE SCALE GENOMIC DNA]</scope>
    <source>
        <strain evidence="1 2">SD5</strain>
    </source>
</reference>
<dbReference type="RefSeq" id="WP_114643728.1">
    <property type="nucleotide sequence ID" value="NZ_JAACIO010000049.1"/>
</dbReference>
<protein>
    <submittedName>
        <fullName evidence="1">Uncharacterized protein</fullName>
    </submittedName>
</protein>
<proteinExistence type="predicted"/>
<evidence type="ECO:0000313" key="1">
    <source>
        <dbReference type="EMBL" id="REI39308.1"/>
    </source>
</evidence>
<comment type="caution">
    <text evidence="1">The sequence shown here is derived from an EMBL/GenBank/DDBJ whole genome shotgun (WGS) entry which is preliminary data.</text>
</comment>
<keyword evidence="2" id="KW-1185">Reference proteome</keyword>
<name>A0ABX9KCW5_9FUSO</name>
<evidence type="ECO:0000313" key="2">
    <source>
        <dbReference type="Proteomes" id="UP000263486"/>
    </source>
</evidence>
<dbReference type="Proteomes" id="UP000263486">
    <property type="component" value="Unassembled WGS sequence"/>
</dbReference>
<organism evidence="1 2">
    <name type="scientific">Psychrilyobacter piezotolerans</name>
    <dbReference type="NCBI Taxonomy" id="2293438"/>
    <lineage>
        <taxon>Bacteria</taxon>
        <taxon>Fusobacteriati</taxon>
        <taxon>Fusobacteriota</taxon>
        <taxon>Fusobacteriia</taxon>
        <taxon>Fusobacteriales</taxon>
        <taxon>Fusobacteriaceae</taxon>
        <taxon>Psychrilyobacter</taxon>
    </lineage>
</organism>
<accession>A0ABX9KCW5</accession>
<gene>
    <name evidence="1" type="ORF">DYH56_15285</name>
</gene>